<evidence type="ECO:0000313" key="1">
    <source>
        <dbReference type="EMBL" id="NNU80908.1"/>
    </source>
</evidence>
<organism evidence="1 2">
    <name type="scientific">Halovulum dunhuangense</name>
    <dbReference type="NCBI Taxonomy" id="1505036"/>
    <lineage>
        <taxon>Bacteria</taxon>
        <taxon>Pseudomonadati</taxon>
        <taxon>Pseudomonadota</taxon>
        <taxon>Alphaproteobacteria</taxon>
        <taxon>Rhodobacterales</taxon>
        <taxon>Paracoccaceae</taxon>
        <taxon>Halovulum</taxon>
    </lineage>
</organism>
<dbReference type="AlphaFoldDB" id="A0A849L3E2"/>
<keyword evidence="2" id="KW-1185">Reference proteome</keyword>
<comment type="caution">
    <text evidence="1">The sequence shown here is derived from an EMBL/GenBank/DDBJ whole genome shotgun (WGS) entry which is preliminary data.</text>
</comment>
<keyword evidence="1" id="KW-0255">Endonuclease</keyword>
<dbReference type="GO" id="GO:0004519">
    <property type="term" value="F:endonuclease activity"/>
    <property type="evidence" value="ECO:0007669"/>
    <property type="project" value="UniProtKB-KW"/>
</dbReference>
<dbReference type="RefSeq" id="WP_171325388.1">
    <property type="nucleotide sequence ID" value="NZ_JABFBC010000002.1"/>
</dbReference>
<sequence>MSPRKSLRGTNIEADVLWESKRRCAVCFSLYGILDVKKGQIAHINKDRNDNRIENLVFLCFDHHDQYDSVTSQSKNFTKIEMKRYRDELLIACRQGLVTSRFEAGGNLPAIRTGLFARRSSLDGGSVISITKTRKNWDGRSVFQVIGEAYTGISRIGGPNMGFIGFETTENSSSLIEFYDGNYSLLIGATGKGILVEEEGEFGYHGVGVHFFGEYERVTSPFLRMRWWSRSLFVSHFRRGKWPDQ</sequence>
<proteinExistence type="predicted"/>
<protein>
    <submittedName>
        <fullName evidence="1">HNH endonuclease</fullName>
    </submittedName>
</protein>
<gene>
    <name evidence="1" type="ORF">HMH01_10710</name>
</gene>
<dbReference type="CDD" id="cd00085">
    <property type="entry name" value="HNHc"/>
    <property type="match status" value="1"/>
</dbReference>
<dbReference type="EMBL" id="JABFBC010000002">
    <property type="protein sequence ID" value="NNU80908.1"/>
    <property type="molecule type" value="Genomic_DNA"/>
</dbReference>
<name>A0A849L3E2_9RHOB</name>
<evidence type="ECO:0000313" key="2">
    <source>
        <dbReference type="Proteomes" id="UP000572377"/>
    </source>
</evidence>
<reference evidence="1 2" key="1">
    <citation type="submission" date="2020-05" db="EMBL/GenBank/DDBJ databases">
        <title>Gimesia benthica sp. nov., a novel planctomycete isolated from a deep-sea water sample of the Northwest Indian Ocean.</title>
        <authorList>
            <person name="Wang J."/>
            <person name="Ruan C."/>
            <person name="Song L."/>
            <person name="Zhu Y."/>
            <person name="Li A."/>
            <person name="Zheng X."/>
            <person name="Wang L."/>
            <person name="Lu Z."/>
            <person name="Huang Y."/>
            <person name="Du W."/>
            <person name="Zhou Y."/>
            <person name="Huang L."/>
            <person name="Dai X."/>
        </authorList>
    </citation>
    <scope>NUCLEOTIDE SEQUENCE [LARGE SCALE GENOMIC DNA]</scope>
    <source>
        <strain evidence="1 2">YYQ-30</strain>
    </source>
</reference>
<keyword evidence="1" id="KW-0540">Nuclease</keyword>
<dbReference type="InterPro" id="IPR003615">
    <property type="entry name" value="HNH_nuc"/>
</dbReference>
<dbReference type="Proteomes" id="UP000572377">
    <property type="component" value="Unassembled WGS sequence"/>
</dbReference>
<accession>A0A849L3E2</accession>
<keyword evidence="1" id="KW-0378">Hydrolase</keyword>